<evidence type="ECO:0000313" key="1">
    <source>
        <dbReference type="EnsemblPlants" id="cds.evm.model.06.885"/>
    </source>
</evidence>
<dbReference type="AlphaFoldDB" id="A0A803Q0D9"/>
<name>A0A803Q0D9_CANSA</name>
<proteinExistence type="predicted"/>
<keyword evidence="2" id="KW-1185">Reference proteome</keyword>
<dbReference type="Gramene" id="evm.model.06.885">
    <property type="protein sequence ID" value="cds.evm.model.06.885"/>
    <property type="gene ID" value="evm.TU.06.885"/>
</dbReference>
<dbReference type="EMBL" id="UZAU01000584">
    <property type="status" value="NOT_ANNOTATED_CDS"/>
    <property type="molecule type" value="Genomic_DNA"/>
</dbReference>
<protein>
    <submittedName>
        <fullName evidence="1">Uncharacterized protein</fullName>
    </submittedName>
</protein>
<sequence length="128" mass="14489">MIEWVGTILDGNFSELEGRWPYFYRIIFSKAAIFLTGAGESAPFCEGERQARAPFIRLWSWIGESALFARVDLDLDDDVRDAGLSPPLGCDPAREENQLPSVRRRPWRRRSLRVTLGVLTTVSICKAS</sequence>
<organism evidence="1 2">
    <name type="scientific">Cannabis sativa</name>
    <name type="common">Hemp</name>
    <name type="synonym">Marijuana</name>
    <dbReference type="NCBI Taxonomy" id="3483"/>
    <lineage>
        <taxon>Eukaryota</taxon>
        <taxon>Viridiplantae</taxon>
        <taxon>Streptophyta</taxon>
        <taxon>Embryophyta</taxon>
        <taxon>Tracheophyta</taxon>
        <taxon>Spermatophyta</taxon>
        <taxon>Magnoliopsida</taxon>
        <taxon>eudicotyledons</taxon>
        <taxon>Gunneridae</taxon>
        <taxon>Pentapetalae</taxon>
        <taxon>rosids</taxon>
        <taxon>fabids</taxon>
        <taxon>Rosales</taxon>
        <taxon>Cannabaceae</taxon>
        <taxon>Cannabis</taxon>
    </lineage>
</organism>
<reference evidence="1" key="2">
    <citation type="submission" date="2021-03" db="UniProtKB">
        <authorList>
            <consortium name="EnsemblPlants"/>
        </authorList>
    </citation>
    <scope>IDENTIFICATION</scope>
</reference>
<dbReference type="EnsemblPlants" id="evm.model.06.885">
    <property type="protein sequence ID" value="cds.evm.model.06.885"/>
    <property type="gene ID" value="evm.TU.06.885"/>
</dbReference>
<reference evidence="1" key="1">
    <citation type="submission" date="2018-11" db="EMBL/GenBank/DDBJ databases">
        <authorList>
            <person name="Grassa J C."/>
        </authorList>
    </citation>
    <scope>NUCLEOTIDE SEQUENCE [LARGE SCALE GENOMIC DNA]</scope>
</reference>
<evidence type="ECO:0000313" key="2">
    <source>
        <dbReference type="Proteomes" id="UP000596661"/>
    </source>
</evidence>
<accession>A0A803Q0D9</accession>
<dbReference type="Proteomes" id="UP000596661">
    <property type="component" value="Chromosome 6"/>
</dbReference>